<dbReference type="EMBL" id="JBBPCC010000008">
    <property type="protein sequence ID" value="MEK8129069.1"/>
    <property type="molecule type" value="Genomic_DNA"/>
</dbReference>
<reference evidence="4 5" key="1">
    <citation type="submission" date="2024-04" db="EMBL/GenBank/DDBJ databases">
        <title>draft genome sequnece of Paenibacillus filicis.</title>
        <authorList>
            <person name="Kim D.-U."/>
        </authorList>
    </citation>
    <scope>NUCLEOTIDE SEQUENCE [LARGE SCALE GENOMIC DNA]</scope>
    <source>
        <strain evidence="4 5">KACC14197</strain>
    </source>
</reference>
<dbReference type="PANTHER" id="PTHR35527:SF2">
    <property type="entry name" value="HYDROLASE"/>
    <property type="match status" value="1"/>
</dbReference>
<sequence>MEGTEVAVMSTAFQIRQPGIHLVGKNQDVMYPNVYLFTNQRGLRKTALMRPPVVPAGWISAYGSLTVSQVGKESPNGGINEAGLVVEQTTLWGTEYPGADDRPALGELAWMQYLLDTCSTVGEALEAALAVRIDQSTSKLHYLLADRSGDRAIVECLQGKCVVHRELGELPILTNTAYAEAAQSSRVGGEKAPSKGDYERNSMERFRIIADRVQTQWDGGRRVDQAYEALAAARREDTVFSLVYDLERMELHAMTARHGERAMIRMADFDFAKEAPAQAADLQRLQAGQQNALFEPYSAAFNLNVVRSFFRDPVLTSVFKWDLPDEMLRFLASYPDSFE</sequence>
<feature type="domain" description="Choloylglycine hydrolase/NAAA C-terminal" evidence="3">
    <location>
        <begin position="76"/>
        <end position="176"/>
    </location>
</feature>
<dbReference type="InterPro" id="IPR029132">
    <property type="entry name" value="CBAH/NAAA_C"/>
</dbReference>
<keyword evidence="2 4" id="KW-0378">Hydrolase</keyword>
<keyword evidence="5" id="KW-1185">Reference proteome</keyword>
<dbReference type="Proteomes" id="UP001469365">
    <property type="component" value="Unassembled WGS sequence"/>
</dbReference>
<evidence type="ECO:0000313" key="5">
    <source>
        <dbReference type="Proteomes" id="UP001469365"/>
    </source>
</evidence>
<dbReference type="InterPro" id="IPR052193">
    <property type="entry name" value="Peptidase_C59"/>
</dbReference>
<accession>A0ABU9DJM3</accession>
<proteinExistence type="inferred from homology"/>
<evidence type="ECO:0000313" key="4">
    <source>
        <dbReference type="EMBL" id="MEK8129069.1"/>
    </source>
</evidence>
<evidence type="ECO:0000256" key="2">
    <source>
        <dbReference type="ARBA" id="ARBA00022801"/>
    </source>
</evidence>
<gene>
    <name evidence="4" type="ORF">WMW72_14285</name>
</gene>
<dbReference type="Gene3D" id="3.60.60.10">
    <property type="entry name" value="Penicillin V Acylase, Chain A"/>
    <property type="match status" value="1"/>
</dbReference>
<dbReference type="PANTHER" id="PTHR35527">
    <property type="entry name" value="CHOLOYLGLYCINE HYDROLASE"/>
    <property type="match status" value="1"/>
</dbReference>
<name>A0ABU9DJM3_9BACL</name>
<dbReference type="GO" id="GO:0016787">
    <property type="term" value="F:hydrolase activity"/>
    <property type="evidence" value="ECO:0007669"/>
    <property type="project" value="UniProtKB-KW"/>
</dbReference>
<dbReference type="SUPFAM" id="SSF56235">
    <property type="entry name" value="N-terminal nucleophile aminohydrolases (Ntn hydrolases)"/>
    <property type="match status" value="1"/>
</dbReference>
<organism evidence="4 5">
    <name type="scientific">Paenibacillus filicis</name>
    <dbReference type="NCBI Taxonomy" id="669464"/>
    <lineage>
        <taxon>Bacteria</taxon>
        <taxon>Bacillati</taxon>
        <taxon>Bacillota</taxon>
        <taxon>Bacilli</taxon>
        <taxon>Bacillales</taxon>
        <taxon>Paenibacillaceae</taxon>
        <taxon>Paenibacillus</taxon>
    </lineage>
</organism>
<dbReference type="RefSeq" id="WP_341416168.1">
    <property type="nucleotide sequence ID" value="NZ_JBBPCC010000008.1"/>
</dbReference>
<evidence type="ECO:0000256" key="1">
    <source>
        <dbReference type="ARBA" id="ARBA00006625"/>
    </source>
</evidence>
<protein>
    <submittedName>
        <fullName evidence="4">Linear amide C-N hydrolase</fullName>
    </submittedName>
</protein>
<comment type="caution">
    <text evidence="4">The sequence shown here is derived from an EMBL/GenBank/DDBJ whole genome shotgun (WGS) entry which is preliminary data.</text>
</comment>
<comment type="similarity">
    <text evidence="1">Belongs to the peptidase C59 family.</text>
</comment>
<dbReference type="Pfam" id="PF02275">
    <property type="entry name" value="CBAH"/>
    <property type="match status" value="1"/>
</dbReference>
<evidence type="ECO:0000259" key="3">
    <source>
        <dbReference type="Pfam" id="PF02275"/>
    </source>
</evidence>
<dbReference type="InterPro" id="IPR029055">
    <property type="entry name" value="Ntn_hydrolases_N"/>
</dbReference>